<dbReference type="Pfam" id="PF00001">
    <property type="entry name" value="7tm_1"/>
    <property type="match status" value="1"/>
</dbReference>
<dbReference type="InterPro" id="IPR000276">
    <property type="entry name" value="GPCR_Rhodpsn"/>
</dbReference>
<feature type="transmembrane region" description="Helical" evidence="5">
    <location>
        <begin position="21"/>
        <end position="42"/>
    </location>
</feature>
<dbReference type="AlphaFoldDB" id="A0A813R4G4"/>
<dbReference type="GO" id="GO:0016020">
    <property type="term" value="C:membrane"/>
    <property type="evidence" value="ECO:0007669"/>
    <property type="project" value="UniProtKB-SubCell"/>
</dbReference>
<evidence type="ECO:0000313" key="8">
    <source>
        <dbReference type="Proteomes" id="UP000663879"/>
    </source>
</evidence>
<feature type="domain" description="G-protein coupled receptors family 1 profile" evidence="6">
    <location>
        <begin position="34"/>
        <end position="304"/>
    </location>
</feature>
<name>A0A813R4G4_9BILA</name>
<comment type="caution">
    <text evidence="7">The sequence shown here is derived from an EMBL/GenBank/DDBJ whole genome shotgun (WGS) entry which is preliminary data.</text>
</comment>
<keyword evidence="3 5" id="KW-1133">Transmembrane helix</keyword>
<keyword evidence="2 5" id="KW-0812">Transmembrane</keyword>
<accession>A0A813R4G4</accession>
<dbReference type="PROSITE" id="PS50262">
    <property type="entry name" value="G_PROTEIN_RECEP_F1_2"/>
    <property type="match status" value="1"/>
</dbReference>
<dbReference type="InterPro" id="IPR017452">
    <property type="entry name" value="GPCR_Rhodpsn_7TM"/>
</dbReference>
<feature type="transmembrane region" description="Helical" evidence="5">
    <location>
        <begin position="138"/>
        <end position="158"/>
    </location>
</feature>
<keyword evidence="4 5" id="KW-0472">Membrane</keyword>
<proteinExistence type="predicted"/>
<sequence>MDPEAENFYKSLEVLDSNINLIFPLIMIPFGTIANLLTLIIYNQKPFKNTSIGFYYSCLSIVDSLALCIGSIKFYLINTNIISSVKILAIACKFFITNTYIFSEYSAWILVVTSLDRLVTILNYPSLFFIRTKTFRKICLIILFLILALLNSPSLIYLRVTIEEIDITVNETTLYYTCELERDSIYNDQFRDVLDLFLFALMPFAFMILSNGLISYKIIKSKNKFKRRMSLVRKKNANKEYQLAMTIIGTNFLFLLLNLPICVVQIARNFMNDSNFSLRMRLNLVYTISNILSYINLSSSLFINLVFNHIFKRKFFQMFQIISRRKTTCSKN</sequence>
<dbReference type="InterPro" id="IPR052954">
    <property type="entry name" value="GPCR-Ligand_Int"/>
</dbReference>
<evidence type="ECO:0000256" key="1">
    <source>
        <dbReference type="ARBA" id="ARBA00004370"/>
    </source>
</evidence>
<feature type="transmembrane region" description="Helical" evidence="5">
    <location>
        <begin position="196"/>
        <end position="219"/>
    </location>
</feature>
<evidence type="ECO:0000256" key="5">
    <source>
        <dbReference type="SAM" id="Phobius"/>
    </source>
</evidence>
<evidence type="ECO:0000256" key="4">
    <source>
        <dbReference type="ARBA" id="ARBA00023136"/>
    </source>
</evidence>
<dbReference type="OrthoDB" id="9990906at2759"/>
<comment type="subcellular location">
    <subcellularLocation>
        <location evidence="1">Membrane</location>
    </subcellularLocation>
</comment>
<protein>
    <recommendedName>
        <fullName evidence="6">G-protein coupled receptors family 1 profile domain-containing protein</fullName>
    </recommendedName>
</protein>
<evidence type="ECO:0000259" key="6">
    <source>
        <dbReference type="PROSITE" id="PS50262"/>
    </source>
</evidence>
<feature type="transmembrane region" description="Helical" evidence="5">
    <location>
        <begin position="107"/>
        <end position="126"/>
    </location>
</feature>
<evidence type="ECO:0000313" key="7">
    <source>
        <dbReference type="EMBL" id="CAF0775750.1"/>
    </source>
</evidence>
<evidence type="ECO:0000256" key="2">
    <source>
        <dbReference type="ARBA" id="ARBA00022692"/>
    </source>
</evidence>
<dbReference type="Proteomes" id="UP000663879">
    <property type="component" value="Unassembled WGS sequence"/>
</dbReference>
<evidence type="ECO:0000256" key="3">
    <source>
        <dbReference type="ARBA" id="ARBA00022989"/>
    </source>
</evidence>
<gene>
    <name evidence="7" type="ORF">OXX778_LOCUS5193</name>
</gene>
<feature type="transmembrane region" description="Helical" evidence="5">
    <location>
        <begin position="243"/>
        <end position="267"/>
    </location>
</feature>
<dbReference type="SUPFAM" id="SSF81321">
    <property type="entry name" value="Family A G protein-coupled receptor-like"/>
    <property type="match status" value="1"/>
</dbReference>
<dbReference type="PANTHER" id="PTHR46641">
    <property type="entry name" value="FMRFAMIDE RECEPTOR-RELATED"/>
    <property type="match status" value="1"/>
</dbReference>
<organism evidence="7 8">
    <name type="scientific">Brachionus calyciflorus</name>
    <dbReference type="NCBI Taxonomy" id="104777"/>
    <lineage>
        <taxon>Eukaryota</taxon>
        <taxon>Metazoa</taxon>
        <taxon>Spiralia</taxon>
        <taxon>Gnathifera</taxon>
        <taxon>Rotifera</taxon>
        <taxon>Eurotatoria</taxon>
        <taxon>Monogononta</taxon>
        <taxon>Pseudotrocha</taxon>
        <taxon>Ploima</taxon>
        <taxon>Brachionidae</taxon>
        <taxon>Brachionus</taxon>
    </lineage>
</organism>
<dbReference type="Gene3D" id="1.20.1070.10">
    <property type="entry name" value="Rhodopsin 7-helix transmembrane proteins"/>
    <property type="match status" value="1"/>
</dbReference>
<dbReference type="EMBL" id="CAJNOC010000551">
    <property type="protein sequence ID" value="CAF0775750.1"/>
    <property type="molecule type" value="Genomic_DNA"/>
</dbReference>
<dbReference type="PANTHER" id="PTHR46641:SF25">
    <property type="entry name" value="CNMAMIDE RECEPTOR-RELATED"/>
    <property type="match status" value="1"/>
</dbReference>
<reference evidence="7" key="1">
    <citation type="submission" date="2021-02" db="EMBL/GenBank/DDBJ databases">
        <authorList>
            <person name="Nowell W R."/>
        </authorList>
    </citation>
    <scope>NUCLEOTIDE SEQUENCE</scope>
    <source>
        <strain evidence="7">Ploen Becks lab</strain>
    </source>
</reference>
<feature type="transmembrane region" description="Helical" evidence="5">
    <location>
        <begin position="83"/>
        <end position="101"/>
    </location>
</feature>
<feature type="transmembrane region" description="Helical" evidence="5">
    <location>
        <begin position="54"/>
        <end position="76"/>
    </location>
</feature>
<keyword evidence="8" id="KW-1185">Reference proteome</keyword>
<dbReference type="GO" id="GO:0004930">
    <property type="term" value="F:G protein-coupled receptor activity"/>
    <property type="evidence" value="ECO:0007669"/>
    <property type="project" value="InterPro"/>
</dbReference>
<feature type="transmembrane region" description="Helical" evidence="5">
    <location>
        <begin position="287"/>
        <end position="307"/>
    </location>
</feature>